<evidence type="ECO:0000313" key="1">
    <source>
        <dbReference type="EMBL" id="KOH46567.1"/>
    </source>
</evidence>
<gene>
    <name evidence="1" type="ORF">NC99_05440</name>
</gene>
<sequence>MDSLINARCFPIRKKVVFLLGEAVSEPLYGESEFAAPGELTACLGMHFAFLRVSLQVKLSIRNMASFRFLLLESSITLKHLMTLP</sequence>
<protein>
    <submittedName>
        <fullName evidence="1">Uncharacterized protein</fullName>
    </submittedName>
</protein>
<reference evidence="2" key="1">
    <citation type="submission" date="2015-07" db="EMBL/GenBank/DDBJ databases">
        <title>Genome sequencing of Sunxiuqinia dokdonensis strain SK.</title>
        <authorList>
            <person name="Ahn S."/>
            <person name="Kim B.-C."/>
        </authorList>
    </citation>
    <scope>NUCLEOTIDE SEQUENCE [LARGE SCALE GENOMIC DNA]</scope>
    <source>
        <strain evidence="2">SK</strain>
    </source>
</reference>
<keyword evidence="2" id="KW-1185">Reference proteome</keyword>
<accession>A0A0L8VEG2</accession>
<name>A0A0L8VEG2_9BACT</name>
<dbReference type="AlphaFoldDB" id="A0A0L8VEG2"/>
<dbReference type="EMBL" id="LGIA01000024">
    <property type="protein sequence ID" value="KOH46567.1"/>
    <property type="molecule type" value="Genomic_DNA"/>
</dbReference>
<dbReference type="Proteomes" id="UP000036958">
    <property type="component" value="Unassembled WGS sequence"/>
</dbReference>
<organism evidence="1 2">
    <name type="scientific">Sunxiuqinia dokdonensis</name>
    <dbReference type="NCBI Taxonomy" id="1409788"/>
    <lineage>
        <taxon>Bacteria</taxon>
        <taxon>Pseudomonadati</taxon>
        <taxon>Bacteroidota</taxon>
        <taxon>Bacteroidia</taxon>
        <taxon>Marinilabiliales</taxon>
        <taxon>Prolixibacteraceae</taxon>
        <taxon>Sunxiuqinia</taxon>
    </lineage>
</organism>
<proteinExistence type="predicted"/>
<evidence type="ECO:0000313" key="2">
    <source>
        <dbReference type="Proteomes" id="UP000036958"/>
    </source>
</evidence>
<comment type="caution">
    <text evidence="1">The sequence shown here is derived from an EMBL/GenBank/DDBJ whole genome shotgun (WGS) entry which is preliminary data.</text>
</comment>